<feature type="compositionally biased region" description="Basic and acidic residues" evidence="1">
    <location>
        <begin position="91"/>
        <end position="110"/>
    </location>
</feature>
<proteinExistence type="predicted"/>
<organism evidence="2 3">
    <name type="scientific">Puccinia graminis f. sp. tritici</name>
    <dbReference type="NCBI Taxonomy" id="56615"/>
    <lineage>
        <taxon>Eukaryota</taxon>
        <taxon>Fungi</taxon>
        <taxon>Dikarya</taxon>
        <taxon>Basidiomycota</taxon>
        <taxon>Pucciniomycotina</taxon>
        <taxon>Pucciniomycetes</taxon>
        <taxon>Pucciniales</taxon>
        <taxon>Pucciniaceae</taxon>
        <taxon>Puccinia</taxon>
    </lineage>
</organism>
<sequence>MPDLRKSQSKSGIYKSKWLSSESLDVCRLGQPISLPARRSPLQIAIHLLRPDRRPITSELPTDPGRFALELFNSQRAQIFASKDPAGNNREAWKPRNKERSERNQKEKKSPHPPGGRGRWSLGGRDGTQARWEGEGLGGRAPAVRVGLLLLKSPVAMKLLKRVTRLGKKIVVESLIKT</sequence>
<comment type="caution">
    <text evidence="2">The sequence shown here is derived from an EMBL/GenBank/DDBJ whole genome shotgun (WGS) entry which is preliminary data.</text>
</comment>
<gene>
    <name evidence="2" type="ORF">PGTUg99_006581</name>
</gene>
<evidence type="ECO:0000313" key="2">
    <source>
        <dbReference type="EMBL" id="KAA1133226.1"/>
    </source>
</evidence>
<protein>
    <submittedName>
        <fullName evidence="2">Uncharacterized protein</fullName>
    </submittedName>
</protein>
<dbReference type="Proteomes" id="UP000325313">
    <property type="component" value="Unassembled WGS sequence"/>
</dbReference>
<dbReference type="AlphaFoldDB" id="A0A5B0S4Y3"/>
<name>A0A5B0S4Y3_PUCGR</name>
<reference evidence="2 3" key="1">
    <citation type="submission" date="2019-05" db="EMBL/GenBank/DDBJ databases">
        <title>Emergence of the Ug99 lineage of the wheat stem rust pathogen through somatic hybridization.</title>
        <authorList>
            <person name="Li F."/>
            <person name="Upadhyaya N.M."/>
            <person name="Sperschneider J."/>
            <person name="Matny O."/>
            <person name="Nguyen-Phuc H."/>
            <person name="Mago R."/>
            <person name="Raley C."/>
            <person name="Miller M.E."/>
            <person name="Silverstein K.A.T."/>
            <person name="Henningsen E."/>
            <person name="Hirsch C.D."/>
            <person name="Visser B."/>
            <person name="Pretorius Z.A."/>
            <person name="Steffenson B.J."/>
            <person name="Schwessinger B."/>
            <person name="Dodds P.N."/>
            <person name="Figueroa M."/>
        </authorList>
    </citation>
    <scope>NUCLEOTIDE SEQUENCE [LARGE SCALE GENOMIC DNA]</scope>
    <source>
        <strain evidence="2 3">Ug99</strain>
    </source>
</reference>
<evidence type="ECO:0000256" key="1">
    <source>
        <dbReference type="SAM" id="MobiDB-lite"/>
    </source>
</evidence>
<dbReference type="EMBL" id="VDEP01000072">
    <property type="protein sequence ID" value="KAA1133226.1"/>
    <property type="molecule type" value="Genomic_DNA"/>
</dbReference>
<evidence type="ECO:0000313" key="3">
    <source>
        <dbReference type="Proteomes" id="UP000325313"/>
    </source>
</evidence>
<accession>A0A5B0S4Y3</accession>
<feature type="region of interest" description="Disordered" evidence="1">
    <location>
        <begin position="80"/>
        <end position="136"/>
    </location>
</feature>